<evidence type="ECO:0000313" key="11">
    <source>
        <dbReference type="EMBL" id="CAG2241957.1"/>
    </source>
</evidence>
<feature type="domain" description="Integrase zinc-binding" evidence="10">
    <location>
        <begin position="500"/>
        <end position="558"/>
    </location>
</feature>
<evidence type="ECO:0000256" key="4">
    <source>
        <dbReference type="ARBA" id="ARBA00022722"/>
    </source>
</evidence>
<evidence type="ECO:0000256" key="2">
    <source>
        <dbReference type="ARBA" id="ARBA00022679"/>
    </source>
</evidence>
<dbReference type="GO" id="GO:0016788">
    <property type="term" value="F:hydrolase activity, acting on ester bonds"/>
    <property type="evidence" value="ECO:0007669"/>
    <property type="project" value="InterPro"/>
</dbReference>
<dbReference type="Gene3D" id="3.20.20.140">
    <property type="entry name" value="Metal-dependent hydrolases"/>
    <property type="match status" value="1"/>
</dbReference>
<evidence type="ECO:0000259" key="9">
    <source>
        <dbReference type="Pfam" id="PF17917"/>
    </source>
</evidence>
<dbReference type="InterPro" id="IPR032466">
    <property type="entry name" value="Metal_Hydrolase"/>
</dbReference>
<dbReference type="Pfam" id="PF01026">
    <property type="entry name" value="TatD_DNase"/>
    <property type="match status" value="1"/>
</dbReference>
<sequence length="1154" mass="130007">MPEIFGSEQEIYHMQGSLPLLSDKGSVPGPSALHGTTSGMVTQHPFKGIEGASTEYKPQHYTTPATATFAPSYVGTPYVSQGINVSTPLHVAPATSSESYAASLVQSRPALYPHIGSMIQQPPPAFMTPVMTTVASTGPSPMQIDTSRSSRSRKKQRKEVTALREVEWQQCHEKAFQQSKTALISAPCLTYPNANDKFILDTDASDTTIGAVLSQLQNGEERVICFASHVLLKPQRRYCTTRKSYWPFVKFCRHFRHYLLGRRFILRTDHNSLVWLMRFKHIEGQLARWLEELSSFDMEIIHRPGKKHCNADGLSRIPDDVPECDCYRAGLDPTTLPCHGCKYCLRAHEQWSRFGNDVDDVIPLATKSVIASVRTVSVVAENDKDMSTDQEPTALAGDCHSDPSPNLDDTLPYADGNPCSNWAPEYPPEQLKIFQQEDPDLAPILKWMEEDVEPTQAELRLQSRATRSLWLCRPCFVMFNHVLYYKFIGCPARQGLCLVVPSELKGEVLKNCHDTKTSGHLGQKKTLDKLKQAFLWYNMRKDCDDYVSTCATCSQNKKAHVQPRAPLGQFHAGYPMERVHLDILAPFNTSNSGNNYVLMMVDQFTKWAIWCTRQTQLQKSGRAGSLNHHGVDRFLSCLVDPPLYTIRGRKGDSVVHHDKLKLCNDRDIPTWIKRLRHALFQAESEMDESWDDLDDTIPYGVDFNVQGMFDANQPTFDSVVLPQSLGDPSYTHTPLTQELEQGPQCDTVTALDATSNSIDEPQNLDLGEISSSDNGFSGDSVNVELSSTDDEKRPSASLSSEHTSRMEEGSRSDQDVLSLSPHSEWHESKSAQQQSLLSCDKFVTYEGAWIVDTVPVLLEPFVFVDSHFHLDLILKRLHFNTFLHMSSRISPAEHNNTFYYGVANYVFPEHWDSWSVQVGAAKSVYVSFGIHPHIAARGVSHKQLEDLDHLLGNYKCVAVGEIGLDFTTRCGCKRCHTPQQCQQRMRDCQEKALLEMLQIAQRRQLPVILHCRDRGSGDAAARVLAIIRSGFAELHYHRHCFDGSIEELREWQSLPNVVFGITGKFLKDTNTNSDAISRILPHQLILESDAPFLSPRSCCEVNHPWNLIDVALAVSQRRNIPLNILNWMANDNALRFYGIPKLRQEPASWGPRPR</sequence>
<comment type="caution">
    <text evidence="11">The sequence shown here is derived from an EMBL/GenBank/DDBJ whole genome shotgun (WGS) entry which is preliminary data.</text>
</comment>
<dbReference type="Gene3D" id="1.10.340.70">
    <property type="match status" value="1"/>
</dbReference>
<dbReference type="PANTHER" id="PTHR37984">
    <property type="entry name" value="PROTEIN CBG26694"/>
    <property type="match status" value="1"/>
</dbReference>
<dbReference type="Gene3D" id="3.30.420.10">
    <property type="entry name" value="Ribonuclease H-like superfamily/Ribonuclease H"/>
    <property type="match status" value="1"/>
</dbReference>
<organism evidence="11 12">
    <name type="scientific">Mytilus edulis</name>
    <name type="common">Blue mussel</name>
    <dbReference type="NCBI Taxonomy" id="6550"/>
    <lineage>
        <taxon>Eukaryota</taxon>
        <taxon>Metazoa</taxon>
        <taxon>Spiralia</taxon>
        <taxon>Lophotrochozoa</taxon>
        <taxon>Mollusca</taxon>
        <taxon>Bivalvia</taxon>
        <taxon>Autobranchia</taxon>
        <taxon>Pteriomorphia</taxon>
        <taxon>Mytilida</taxon>
        <taxon>Mytiloidea</taxon>
        <taxon>Mytilidae</taxon>
        <taxon>Mytilinae</taxon>
        <taxon>Mytilus</taxon>
    </lineage>
</organism>
<dbReference type="InterPro" id="IPR041373">
    <property type="entry name" value="RT_RNaseH"/>
</dbReference>
<dbReference type="GO" id="GO:0003676">
    <property type="term" value="F:nucleic acid binding"/>
    <property type="evidence" value="ECO:0007669"/>
    <property type="project" value="InterPro"/>
</dbReference>
<evidence type="ECO:0000256" key="6">
    <source>
        <dbReference type="ARBA" id="ARBA00022801"/>
    </source>
</evidence>
<dbReference type="InterPro" id="IPR043502">
    <property type="entry name" value="DNA/RNA_pol_sf"/>
</dbReference>
<dbReference type="Pfam" id="PF17921">
    <property type="entry name" value="Integrase_H2C2"/>
    <property type="match status" value="1"/>
</dbReference>
<dbReference type="InterPro" id="IPR050951">
    <property type="entry name" value="Retrovirus_Pol_polyprotein"/>
</dbReference>
<dbReference type="InterPro" id="IPR041588">
    <property type="entry name" value="Integrase_H2C2"/>
</dbReference>
<keyword evidence="6" id="KW-0378">Hydrolase</keyword>
<keyword evidence="5" id="KW-0255">Endonuclease</keyword>
<evidence type="ECO:0000256" key="3">
    <source>
        <dbReference type="ARBA" id="ARBA00022695"/>
    </source>
</evidence>
<feature type="region of interest" description="Disordered" evidence="8">
    <location>
        <begin position="382"/>
        <end position="407"/>
    </location>
</feature>
<evidence type="ECO:0000256" key="7">
    <source>
        <dbReference type="ARBA" id="ARBA00022918"/>
    </source>
</evidence>
<evidence type="ECO:0000256" key="5">
    <source>
        <dbReference type="ARBA" id="ARBA00022759"/>
    </source>
</evidence>
<keyword evidence="2" id="KW-0808">Transferase</keyword>
<evidence type="ECO:0000313" key="12">
    <source>
        <dbReference type="Proteomes" id="UP000683360"/>
    </source>
</evidence>
<comment type="similarity">
    <text evidence="1">Belongs to the metallo-dependent hydrolases superfamily. TatD-type hydrolase family.</text>
</comment>
<feature type="compositionally biased region" description="Polar residues" evidence="8">
    <location>
        <begin position="136"/>
        <end position="146"/>
    </location>
</feature>
<reference evidence="11" key="1">
    <citation type="submission" date="2021-03" db="EMBL/GenBank/DDBJ databases">
        <authorList>
            <person name="Bekaert M."/>
        </authorList>
    </citation>
    <scope>NUCLEOTIDE SEQUENCE</scope>
</reference>
<feature type="domain" description="Reverse transcriptase RNase H-like" evidence="9">
    <location>
        <begin position="195"/>
        <end position="296"/>
    </location>
</feature>
<dbReference type="SUPFAM" id="SSF51556">
    <property type="entry name" value="Metallo-dependent hydrolases"/>
    <property type="match status" value="1"/>
</dbReference>
<accession>A0A8S3U853</accession>
<protein>
    <recommendedName>
        <fullName evidence="13">TatD</fullName>
    </recommendedName>
</protein>
<feature type="region of interest" description="Disordered" evidence="8">
    <location>
        <begin position="756"/>
        <end position="824"/>
    </location>
</feature>
<dbReference type="SUPFAM" id="SSF56672">
    <property type="entry name" value="DNA/RNA polymerases"/>
    <property type="match status" value="1"/>
</dbReference>
<dbReference type="CDD" id="cd09274">
    <property type="entry name" value="RNase_HI_RT_Ty3"/>
    <property type="match status" value="1"/>
</dbReference>
<dbReference type="Proteomes" id="UP000683360">
    <property type="component" value="Unassembled WGS sequence"/>
</dbReference>
<dbReference type="AlphaFoldDB" id="A0A8S3U853"/>
<dbReference type="EMBL" id="CAJPWZ010002605">
    <property type="protein sequence ID" value="CAG2241957.1"/>
    <property type="molecule type" value="Genomic_DNA"/>
</dbReference>
<feature type="compositionally biased region" description="Polar residues" evidence="8">
    <location>
        <begin position="769"/>
        <end position="786"/>
    </location>
</feature>
<evidence type="ECO:0008006" key="13">
    <source>
        <dbReference type="Google" id="ProtNLM"/>
    </source>
</evidence>
<name>A0A8S3U853_MYTED</name>
<evidence type="ECO:0000256" key="1">
    <source>
        <dbReference type="ARBA" id="ARBA00009275"/>
    </source>
</evidence>
<dbReference type="CDD" id="cd01310">
    <property type="entry name" value="TatD_DNAse"/>
    <property type="match status" value="1"/>
</dbReference>
<feature type="region of interest" description="Disordered" evidence="8">
    <location>
        <begin position="136"/>
        <end position="157"/>
    </location>
</feature>
<evidence type="ECO:0000256" key="8">
    <source>
        <dbReference type="SAM" id="MobiDB-lite"/>
    </source>
</evidence>
<keyword evidence="12" id="KW-1185">Reference proteome</keyword>
<gene>
    <name evidence="11" type="ORF">MEDL_54151</name>
</gene>
<dbReference type="FunFam" id="1.10.340.70:FF:000001">
    <property type="entry name" value="Retrovirus-related Pol polyprotein from transposon gypsy-like Protein"/>
    <property type="match status" value="1"/>
</dbReference>
<keyword evidence="3" id="KW-0548">Nucleotidyltransferase</keyword>
<dbReference type="Pfam" id="PF17917">
    <property type="entry name" value="RT_RNaseH"/>
    <property type="match status" value="1"/>
</dbReference>
<keyword evidence="4" id="KW-0540">Nuclease</keyword>
<dbReference type="GO" id="GO:0006259">
    <property type="term" value="P:DNA metabolic process"/>
    <property type="evidence" value="ECO:0007669"/>
    <property type="project" value="UniProtKB-ARBA"/>
</dbReference>
<dbReference type="InterPro" id="IPR036397">
    <property type="entry name" value="RNaseH_sf"/>
</dbReference>
<keyword evidence="7" id="KW-0695">RNA-directed DNA polymerase</keyword>
<proteinExistence type="inferred from homology"/>
<dbReference type="InterPro" id="IPR001130">
    <property type="entry name" value="TatD-like"/>
</dbReference>
<feature type="compositionally biased region" description="Basic and acidic residues" evidence="8">
    <location>
        <begin position="802"/>
        <end position="814"/>
    </location>
</feature>
<evidence type="ECO:0000259" key="10">
    <source>
        <dbReference type="Pfam" id="PF17921"/>
    </source>
</evidence>
<dbReference type="PANTHER" id="PTHR37984:SF5">
    <property type="entry name" value="PROTEIN NYNRIN-LIKE"/>
    <property type="match status" value="1"/>
</dbReference>